<feature type="signal peptide" evidence="4">
    <location>
        <begin position="1"/>
        <end position="23"/>
    </location>
</feature>
<keyword evidence="3" id="KW-0472">Membrane</keyword>
<organism evidence="7 8">
    <name type="scientific">Tessaracoccus aquimaris</name>
    <dbReference type="NCBI Taxonomy" id="1332264"/>
    <lineage>
        <taxon>Bacteria</taxon>
        <taxon>Bacillati</taxon>
        <taxon>Actinomycetota</taxon>
        <taxon>Actinomycetes</taxon>
        <taxon>Propionibacteriales</taxon>
        <taxon>Propionibacteriaceae</taxon>
        <taxon>Tessaracoccus</taxon>
    </lineage>
</organism>
<dbReference type="SUPFAM" id="SSF56601">
    <property type="entry name" value="beta-lactamase/transpeptidase-like"/>
    <property type="match status" value="1"/>
</dbReference>
<dbReference type="InterPro" id="IPR001460">
    <property type="entry name" value="PCN-bd_Tpept"/>
</dbReference>
<dbReference type="AlphaFoldDB" id="A0A1Q2CR58"/>
<evidence type="ECO:0008006" key="9">
    <source>
        <dbReference type="Google" id="ProtNLM"/>
    </source>
</evidence>
<dbReference type="RefSeq" id="WP_077686941.1">
    <property type="nucleotide sequence ID" value="NZ_CP019606.1"/>
</dbReference>
<comment type="subcellular location">
    <subcellularLocation>
        <location evidence="1">Membrane</location>
    </subcellularLocation>
</comment>
<dbReference type="GO" id="GO:0071972">
    <property type="term" value="F:peptidoglycan L,D-transpeptidase activity"/>
    <property type="evidence" value="ECO:0007669"/>
    <property type="project" value="TreeGrafter"/>
</dbReference>
<dbReference type="Pfam" id="PF00905">
    <property type="entry name" value="Transpeptidase"/>
    <property type="match status" value="1"/>
</dbReference>
<evidence type="ECO:0000256" key="2">
    <source>
        <dbReference type="ARBA" id="ARBA00007171"/>
    </source>
</evidence>
<dbReference type="SUPFAM" id="SSF56519">
    <property type="entry name" value="Penicillin binding protein dimerisation domain"/>
    <property type="match status" value="1"/>
</dbReference>
<dbReference type="Gene3D" id="3.40.710.10">
    <property type="entry name" value="DD-peptidase/beta-lactamase superfamily"/>
    <property type="match status" value="1"/>
</dbReference>
<dbReference type="GO" id="GO:0008658">
    <property type="term" value="F:penicillin binding"/>
    <property type="evidence" value="ECO:0007669"/>
    <property type="project" value="InterPro"/>
</dbReference>
<dbReference type="PROSITE" id="PS51257">
    <property type="entry name" value="PROKAR_LIPOPROTEIN"/>
    <property type="match status" value="1"/>
</dbReference>
<dbReference type="OrthoDB" id="5241017at2"/>
<dbReference type="PANTHER" id="PTHR30627:SF24">
    <property type="entry name" value="PENICILLIN-BINDING PROTEIN 4B"/>
    <property type="match status" value="1"/>
</dbReference>
<dbReference type="Gene3D" id="3.90.1310.10">
    <property type="entry name" value="Penicillin-binding protein 2a (Domain 2)"/>
    <property type="match status" value="1"/>
</dbReference>
<reference evidence="8" key="1">
    <citation type="submission" date="2017-02" db="EMBL/GenBank/DDBJ databases">
        <title>Tessaracoccus aquaemaris sp. nov., isolated from the intestine of a Korean rockfish, Sebastes schlegelii, in a marine aquaculture pond.</title>
        <authorList>
            <person name="Tak E.J."/>
            <person name="Bae J.-W."/>
        </authorList>
    </citation>
    <scope>NUCLEOTIDE SEQUENCE [LARGE SCALE GENOMIC DNA]</scope>
    <source>
        <strain evidence="8">NSG39</strain>
    </source>
</reference>
<sequence>MRRALVALFAAALLVAGCTPGDAPSPSPTSASPTHNGPKVDAQVTELVTALNAKDLSKLRTVQGGTTAQTDLTLIFAGMDDVYPTFTAGPIEYKDDIATAKLTVAYPDLGSGWTYQTTASFRLSGDTWVFDWAPSVIQPELTEKTRLRHVQKEAKRGSINDSAGLALVEERSRYEVGLDKSAIPEAEWAATANKIAGLLTIDAGAYATKVAAAGPKAFVVASTVRQEDIPPSITDVKGSHVNEVTAILGPTDTFAVPLLGSVGQPTAKMIEESKGKLTASDRVGLSGLQLRYDTQLRGVPSRVIEMVARKGVEGVPLKVLFQQDASIGKPIDLALNRDLQTKAESVLSTQTGIATLVVIDVKTGGLLAAAQSPPAGTYPYATYGKYAPGSTFKAVTALAMLRSGATASSTVQCPSTLKVDTYTFGNYSGYPSSGLGSVSLTEAFKYSCNTAFVGASKVTGDLLHSAAGSLGVGTDYDAGFTANFGTVAPTNAIDAAASRIGQGQVTMSPLGMAAVAASVASGKTTMPWLVKGHQATSTAAPLTASEAGQLQTMMKATVDSGTGKPLKGVMTGAKSGTAQWGKTGELQTHAWMIAYNENYAVSAFVEVGDSGGTTAAPLIVQLFS</sequence>
<dbReference type="GO" id="GO:0071555">
    <property type="term" value="P:cell wall organization"/>
    <property type="evidence" value="ECO:0007669"/>
    <property type="project" value="TreeGrafter"/>
</dbReference>
<gene>
    <name evidence="7" type="ORF">BW730_14910</name>
</gene>
<dbReference type="InterPro" id="IPR005311">
    <property type="entry name" value="PBP_dimer"/>
</dbReference>
<dbReference type="KEGG" id="tes:BW730_14910"/>
<protein>
    <recommendedName>
        <fullName evidence="9">Penicillin-binding protein</fullName>
    </recommendedName>
</protein>
<proteinExistence type="inferred from homology"/>
<dbReference type="Pfam" id="PF03717">
    <property type="entry name" value="PBP_dimer"/>
    <property type="match status" value="1"/>
</dbReference>
<dbReference type="InterPro" id="IPR012338">
    <property type="entry name" value="Beta-lactam/transpept-like"/>
</dbReference>
<evidence type="ECO:0000259" key="5">
    <source>
        <dbReference type="Pfam" id="PF00905"/>
    </source>
</evidence>
<evidence type="ECO:0000256" key="3">
    <source>
        <dbReference type="ARBA" id="ARBA00023136"/>
    </source>
</evidence>
<evidence type="ECO:0000256" key="4">
    <source>
        <dbReference type="SAM" id="SignalP"/>
    </source>
</evidence>
<keyword evidence="4" id="KW-0732">Signal</keyword>
<evidence type="ECO:0000313" key="8">
    <source>
        <dbReference type="Proteomes" id="UP000188145"/>
    </source>
</evidence>
<keyword evidence="8" id="KW-1185">Reference proteome</keyword>
<feature type="domain" description="Penicillin-binding protein dimerisation" evidence="6">
    <location>
        <begin position="152"/>
        <end position="311"/>
    </location>
</feature>
<comment type="similarity">
    <text evidence="2">Belongs to the transpeptidase family.</text>
</comment>
<evidence type="ECO:0000256" key="1">
    <source>
        <dbReference type="ARBA" id="ARBA00004370"/>
    </source>
</evidence>
<evidence type="ECO:0000259" key="6">
    <source>
        <dbReference type="Pfam" id="PF03717"/>
    </source>
</evidence>
<dbReference type="InterPro" id="IPR050515">
    <property type="entry name" value="Beta-lactam/transpept"/>
</dbReference>
<dbReference type="PANTHER" id="PTHR30627">
    <property type="entry name" value="PEPTIDOGLYCAN D,D-TRANSPEPTIDASE"/>
    <property type="match status" value="1"/>
</dbReference>
<name>A0A1Q2CR58_9ACTN</name>
<dbReference type="GO" id="GO:0005886">
    <property type="term" value="C:plasma membrane"/>
    <property type="evidence" value="ECO:0007669"/>
    <property type="project" value="TreeGrafter"/>
</dbReference>
<feature type="chain" id="PRO_5013066308" description="Penicillin-binding protein" evidence="4">
    <location>
        <begin position="24"/>
        <end position="624"/>
    </location>
</feature>
<accession>A0A1Q2CR58</accession>
<dbReference type="STRING" id="1332264.BW730_14910"/>
<dbReference type="InterPro" id="IPR036138">
    <property type="entry name" value="PBP_dimer_sf"/>
</dbReference>
<dbReference type="EMBL" id="CP019606">
    <property type="protein sequence ID" value="AQP48599.1"/>
    <property type="molecule type" value="Genomic_DNA"/>
</dbReference>
<dbReference type="Proteomes" id="UP000188145">
    <property type="component" value="Chromosome"/>
</dbReference>
<evidence type="ECO:0000313" key="7">
    <source>
        <dbReference type="EMBL" id="AQP48599.1"/>
    </source>
</evidence>
<feature type="domain" description="Penicillin-binding protein transpeptidase" evidence="5">
    <location>
        <begin position="355"/>
        <end position="619"/>
    </location>
</feature>